<keyword evidence="7" id="KW-0675">Receptor</keyword>
<evidence type="ECO:0000256" key="4">
    <source>
        <dbReference type="ARBA" id="ARBA00022989"/>
    </source>
</evidence>
<reference evidence="12 13" key="1">
    <citation type="submission" date="2019-09" db="EMBL/GenBank/DDBJ databases">
        <title>Bird 10,000 Genomes (B10K) Project - Family phase.</title>
        <authorList>
            <person name="Zhang G."/>
        </authorList>
    </citation>
    <scope>NUCLEOTIDE SEQUENCE [LARGE SCALE GENOMIC DNA]</scope>
    <source>
        <strain evidence="12">B10K-CU-031-17</strain>
        <tissue evidence="12">Muscle</tissue>
    </source>
</reference>
<accession>A0A7K8MRS6</accession>
<keyword evidence="13" id="KW-1185">Reference proteome</keyword>
<feature type="chain" id="PRO_5029673799" evidence="10">
    <location>
        <begin position="23"/>
        <end position="361"/>
    </location>
</feature>
<comment type="caution">
    <text evidence="12">The sequence shown here is derived from an EMBL/GenBank/DDBJ whole genome shotgun (WGS) entry which is preliminary data.</text>
</comment>
<dbReference type="GO" id="GO:0005886">
    <property type="term" value="C:plasma membrane"/>
    <property type="evidence" value="ECO:0007669"/>
    <property type="project" value="UniProtKB-SubCell"/>
</dbReference>
<name>A0A7K8MRS6_9CORV</name>
<feature type="transmembrane region" description="Helical" evidence="9">
    <location>
        <begin position="284"/>
        <end position="304"/>
    </location>
</feature>
<dbReference type="PANTHER" id="PTHR46099">
    <property type="entry name" value="G_PROTEIN_RECEP_F1_2 DOMAIN-CONTAINING PROTEIN"/>
    <property type="match status" value="1"/>
</dbReference>
<gene>
    <name evidence="12" type="primary">Ednrb_1</name>
    <name evidence="12" type="ORF">PTILEU_R04283</name>
</gene>
<evidence type="ECO:0000259" key="11">
    <source>
        <dbReference type="PROSITE" id="PS50262"/>
    </source>
</evidence>
<sequence length="361" mass="39780">GPIPAPTALALFLSCLFSGTHSQTPRALQESAVPLEALGQEQAFSLVQPGLFRAISASNASESGPGSGPSEPPLLPVCAKPADIRHVFKYINTIVSCTIFVVGIIGNSTLLRIIYKNKCMRNGPNVLIASLALGDLLYILIALPVNVYKVGGPPRHPWWGAAPASAPWEELLGELGLPLDPWKCPRLGWMGSVTLPHIPSVCAGSTSPSSRPSSPSCPCPPFQLLSLSPQFYRDVKDWWLFGFYFCLPLVCTGIFYTLMSCEMLSKRNGMRIALNDHMKRRREVAKTVFCLVVIFALCWLPLHLSRILKKTIYDQTDPNRCELLSFLLVMDYFGINMASLNSCINPVALYFVSRKFKNCFQ</sequence>
<protein>
    <submittedName>
        <fullName evidence="12">EDNRB protein</fullName>
    </submittedName>
</protein>
<feature type="non-terminal residue" evidence="12">
    <location>
        <position position="361"/>
    </location>
</feature>
<dbReference type="PRINTS" id="PR00237">
    <property type="entry name" value="GPCRRHODOPSN"/>
</dbReference>
<feature type="transmembrane region" description="Helical" evidence="9">
    <location>
        <begin position="238"/>
        <end position="264"/>
    </location>
</feature>
<evidence type="ECO:0000256" key="1">
    <source>
        <dbReference type="ARBA" id="ARBA00004651"/>
    </source>
</evidence>
<evidence type="ECO:0000256" key="10">
    <source>
        <dbReference type="SAM" id="SignalP"/>
    </source>
</evidence>
<comment type="subcellular location">
    <subcellularLocation>
        <location evidence="1">Cell membrane</location>
        <topology evidence="1">Multi-pass membrane protein</topology>
    </subcellularLocation>
</comment>
<dbReference type="Proteomes" id="UP000547721">
    <property type="component" value="Unassembled WGS sequence"/>
</dbReference>
<dbReference type="InterPro" id="IPR000276">
    <property type="entry name" value="GPCR_Rhodpsn"/>
</dbReference>
<evidence type="ECO:0000313" key="12">
    <source>
        <dbReference type="EMBL" id="NXE43643.1"/>
    </source>
</evidence>
<dbReference type="PRINTS" id="PR00366">
    <property type="entry name" value="ENDOTHELINR"/>
</dbReference>
<dbReference type="Pfam" id="PF00001">
    <property type="entry name" value="7tm_1"/>
    <property type="match status" value="1"/>
</dbReference>
<keyword evidence="10" id="KW-0732">Signal</keyword>
<feature type="domain" description="G-protein coupled receptors family 1 profile" evidence="11">
    <location>
        <begin position="106"/>
        <end position="148"/>
    </location>
</feature>
<dbReference type="InterPro" id="IPR017452">
    <property type="entry name" value="GPCR_Rhodpsn_7TM"/>
</dbReference>
<dbReference type="GO" id="GO:0042310">
    <property type="term" value="P:vasoconstriction"/>
    <property type="evidence" value="ECO:0007669"/>
    <property type="project" value="InterPro"/>
</dbReference>
<organism evidence="12 13">
    <name type="scientific">Ptilorrhoa leucosticta</name>
    <dbReference type="NCBI Taxonomy" id="449384"/>
    <lineage>
        <taxon>Eukaryota</taxon>
        <taxon>Metazoa</taxon>
        <taxon>Chordata</taxon>
        <taxon>Craniata</taxon>
        <taxon>Vertebrata</taxon>
        <taxon>Euteleostomi</taxon>
        <taxon>Archelosauria</taxon>
        <taxon>Archosauria</taxon>
        <taxon>Dinosauria</taxon>
        <taxon>Saurischia</taxon>
        <taxon>Theropoda</taxon>
        <taxon>Coelurosauria</taxon>
        <taxon>Aves</taxon>
        <taxon>Neognathae</taxon>
        <taxon>Neoaves</taxon>
        <taxon>Telluraves</taxon>
        <taxon>Australaves</taxon>
        <taxon>Passeriformes</taxon>
        <taxon>Corvoidea</taxon>
        <taxon>Cinclosomatidae</taxon>
        <taxon>Ptilorrhoa</taxon>
    </lineage>
</organism>
<keyword evidence="5" id="KW-0297">G-protein coupled receptor</keyword>
<keyword evidence="3 9" id="KW-0812">Transmembrane</keyword>
<feature type="transmembrane region" description="Helical" evidence="9">
    <location>
        <begin position="324"/>
        <end position="352"/>
    </location>
</feature>
<evidence type="ECO:0000256" key="2">
    <source>
        <dbReference type="ARBA" id="ARBA00022475"/>
    </source>
</evidence>
<keyword evidence="8" id="KW-0807">Transducer</keyword>
<evidence type="ECO:0000256" key="8">
    <source>
        <dbReference type="ARBA" id="ARBA00023224"/>
    </source>
</evidence>
<dbReference type="AlphaFoldDB" id="A0A7K8MRS6"/>
<dbReference type="Gene3D" id="1.20.1070.10">
    <property type="entry name" value="Rhodopsin 7-helix transmembrane proteins"/>
    <property type="match status" value="2"/>
</dbReference>
<feature type="domain" description="G-protein coupled receptors family 1 profile" evidence="11">
    <location>
        <begin position="219"/>
        <end position="349"/>
    </location>
</feature>
<dbReference type="PANTHER" id="PTHR46099:SF4">
    <property type="entry name" value="ENDOTHELIN RECEPTOR TYPE B"/>
    <property type="match status" value="1"/>
</dbReference>
<feature type="non-terminal residue" evidence="12">
    <location>
        <position position="1"/>
    </location>
</feature>
<proteinExistence type="predicted"/>
<evidence type="ECO:0000313" key="13">
    <source>
        <dbReference type="Proteomes" id="UP000547721"/>
    </source>
</evidence>
<evidence type="ECO:0000256" key="5">
    <source>
        <dbReference type="ARBA" id="ARBA00023040"/>
    </source>
</evidence>
<dbReference type="InterPro" id="IPR000499">
    <property type="entry name" value="Endthln_rcpt"/>
</dbReference>
<dbReference type="PROSITE" id="PS50262">
    <property type="entry name" value="G_PROTEIN_RECEP_F1_2"/>
    <property type="match status" value="2"/>
</dbReference>
<feature type="signal peptide" evidence="10">
    <location>
        <begin position="1"/>
        <end position="22"/>
    </location>
</feature>
<keyword evidence="2" id="KW-1003">Cell membrane</keyword>
<evidence type="ECO:0000256" key="7">
    <source>
        <dbReference type="ARBA" id="ARBA00023170"/>
    </source>
</evidence>
<dbReference type="EMBL" id="VWYY01003008">
    <property type="protein sequence ID" value="NXE43643.1"/>
    <property type="molecule type" value="Genomic_DNA"/>
</dbReference>
<dbReference type="GO" id="GO:0048484">
    <property type="term" value="P:enteric nervous system development"/>
    <property type="evidence" value="ECO:0007669"/>
    <property type="project" value="InterPro"/>
</dbReference>
<keyword evidence="6 9" id="KW-0472">Membrane</keyword>
<evidence type="ECO:0000256" key="6">
    <source>
        <dbReference type="ARBA" id="ARBA00023136"/>
    </source>
</evidence>
<dbReference type="SUPFAM" id="SSF81321">
    <property type="entry name" value="Family A G protein-coupled receptor-like"/>
    <property type="match status" value="2"/>
</dbReference>
<dbReference type="InterPro" id="IPR051193">
    <property type="entry name" value="GPCR_endothelin_rcpt"/>
</dbReference>
<dbReference type="GO" id="GO:0048066">
    <property type="term" value="P:developmental pigmentation"/>
    <property type="evidence" value="ECO:0007669"/>
    <property type="project" value="TreeGrafter"/>
</dbReference>
<evidence type="ECO:0000256" key="3">
    <source>
        <dbReference type="ARBA" id="ARBA00022692"/>
    </source>
</evidence>
<dbReference type="GO" id="GO:0008217">
    <property type="term" value="P:regulation of blood pressure"/>
    <property type="evidence" value="ECO:0007669"/>
    <property type="project" value="InterPro"/>
</dbReference>
<keyword evidence="4 9" id="KW-1133">Transmembrane helix</keyword>
<feature type="transmembrane region" description="Helical" evidence="9">
    <location>
        <begin position="90"/>
        <end position="114"/>
    </location>
</feature>
<dbReference type="GO" id="GO:0004962">
    <property type="term" value="F:endothelin receptor activity"/>
    <property type="evidence" value="ECO:0007669"/>
    <property type="project" value="InterPro"/>
</dbReference>
<dbReference type="SMART" id="SM01381">
    <property type="entry name" value="7TM_GPCR_Srsx"/>
    <property type="match status" value="1"/>
</dbReference>
<evidence type="ECO:0000256" key="9">
    <source>
        <dbReference type="SAM" id="Phobius"/>
    </source>
</evidence>
<feature type="transmembrane region" description="Helical" evidence="9">
    <location>
        <begin position="126"/>
        <end position="148"/>
    </location>
</feature>